<accession>A0A200Q0X3</accession>
<dbReference type="EMBL" id="MVGT01003422">
    <property type="protein sequence ID" value="OVA04045.1"/>
    <property type="molecule type" value="Genomic_DNA"/>
</dbReference>
<evidence type="ECO:0000313" key="5">
    <source>
        <dbReference type="Proteomes" id="UP000195402"/>
    </source>
</evidence>
<feature type="chain" id="PRO_5012645530" evidence="3">
    <location>
        <begin position="29"/>
        <end position="165"/>
    </location>
</feature>
<dbReference type="InParanoid" id="A0A200Q0X3"/>
<evidence type="ECO:0000313" key="4">
    <source>
        <dbReference type="EMBL" id="OVA04045.1"/>
    </source>
</evidence>
<gene>
    <name evidence="4" type="ORF">BVC80_7967g1</name>
</gene>
<dbReference type="InterPro" id="IPR006041">
    <property type="entry name" value="Pollen_Ole_e1_allergen"/>
</dbReference>
<keyword evidence="3" id="KW-0732">Signal</keyword>
<dbReference type="PANTHER" id="PTHR31614:SF5">
    <property type="entry name" value="ALLERGEN-LIKE PROTEIN BRSN20"/>
    <property type="match status" value="1"/>
</dbReference>
<feature type="signal peptide" evidence="3">
    <location>
        <begin position="1"/>
        <end position="28"/>
    </location>
</feature>
<keyword evidence="5" id="KW-1185">Reference proteome</keyword>
<keyword evidence="2" id="KW-1015">Disulfide bond</keyword>
<dbReference type="Pfam" id="PF01190">
    <property type="entry name" value="Pollen_Ole_e_1"/>
    <property type="match status" value="1"/>
</dbReference>
<proteinExistence type="inferred from homology"/>
<evidence type="ECO:0000256" key="1">
    <source>
        <dbReference type="ARBA" id="ARBA00010049"/>
    </source>
</evidence>
<sequence>MAKFPHPVLLLLAAALCFLLSTLVPCEGFVAQGMVYCDVCRAGFVTRGTEFIPGAKVKLECKDRAGGKITFTANGVSDKQGIYEIPVYGDHEQDVCEVVLKESTRPDCKEIDPGRKGPVLDIRHKDTRLVNSLGFLQAEPVPDFCPAVMATMGLADLPPSKYMKN</sequence>
<dbReference type="Proteomes" id="UP000195402">
    <property type="component" value="Unassembled WGS sequence"/>
</dbReference>
<reference evidence="4 5" key="1">
    <citation type="journal article" date="2017" name="Mol. Plant">
        <title>The Genome of Medicinal Plant Macleaya cordata Provides New Insights into Benzylisoquinoline Alkaloids Metabolism.</title>
        <authorList>
            <person name="Liu X."/>
            <person name="Liu Y."/>
            <person name="Huang P."/>
            <person name="Ma Y."/>
            <person name="Qing Z."/>
            <person name="Tang Q."/>
            <person name="Cao H."/>
            <person name="Cheng P."/>
            <person name="Zheng Y."/>
            <person name="Yuan Z."/>
            <person name="Zhou Y."/>
            <person name="Liu J."/>
            <person name="Tang Z."/>
            <person name="Zhuo Y."/>
            <person name="Zhang Y."/>
            <person name="Yu L."/>
            <person name="Huang J."/>
            <person name="Yang P."/>
            <person name="Peng Q."/>
            <person name="Zhang J."/>
            <person name="Jiang W."/>
            <person name="Zhang Z."/>
            <person name="Lin K."/>
            <person name="Ro D.K."/>
            <person name="Chen X."/>
            <person name="Xiong X."/>
            <person name="Shang Y."/>
            <person name="Huang S."/>
            <person name="Zeng J."/>
        </authorList>
    </citation>
    <scope>NUCLEOTIDE SEQUENCE [LARGE SCALE GENOMIC DNA]</scope>
    <source>
        <strain evidence="5">cv. BLH2017</strain>
        <tissue evidence="4">Root</tissue>
    </source>
</reference>
<comment type="caution">
    <text evidence="4">The sequence shown here is derived from an EMBL/GenBank/DDBJ whole genome shotgun (WGS) entry which is preliminary data.</text>
</comment>
<protein>
    <submittedName>
        <fullName evidence="4">Pollen Ole e 1 allergen/extensin</fullName>
    </submittedName>
</protein>
<dbReference type="OMA" id="ITHTHES"/>
<evidence type="ECO:0000256" key="2">
    <source>
        <dbReference type="ARBA" id="ARBA00023157"/>
    </source>
</evidence>
<dbReference type="AlphaFoldDB" id="A0A200Q0X3"/>
<evidence type="ECO:0000256" key="3">
    <source>
        <dbReference type="SAM" id="SignalP"/>
    </source>
</evidence>
<dbReference type="PANTHER" id="PTHR31614">
    <property type="entry name" value="PROTEIN DOWNSTREAM OF FLC-RELATED"/>
    <property type="match status" value="1"/>
</dbReference>
<comment type="similarity">
    <text evidence="1">Belongs to the Ole e I family.</text>
</comment>
<organism evidence="4 5">
    <name type="scientific">Macleaya cordata</name>
    <name type="common">Five-seeded plume-poppy</name>
    <name type="synonym">Bocconia cordata</name>
    <dbReference type="NCBI Taxonomy" id="56857"/>
    <lineage>
        <taxon>Eukaryota</taxon>
        <taxon>Viridiplantae</taxon>
        <taxon>Streptophyta</taxon>
        <taxon>Embryophyta</taxon>
        <taxon>Tracheophyta</taxon>
        <taxon>Spermatophyta</taxon>
        <taxon>Magnoliopsida</taxon>
        <taxon>Ranunculales</taxon>
        <taxon>Papaveraceae</taxon>
        <taxon>Papaveroideae</taxon>
        <taxon>Macleaya</taxon>
    </lineage>
</organism>
<dbReference type="OrthoDB" id="1896520at2759"/>
<name>A0A200Q0X3_MACCD</name>